<feature type="chain" id="PRO_5009583354" description="Serine protease" evidence="1">
    <location>
        <begin position="25"/>
        <end position="460"/>
    </location>
</feature>
<accession>A0A1G2K3X0</accession>
<dbReference type="PANTHER" id="PTHR22939:SF129">
    <property type="entry name" value="SERINE PROTEASE HTRA2, MITOCHONDRIAL"/>
    <property type="match status" value="1"/>
</dbReference>
<proteinExistence type="predicted"/>
<gene>
    <name evidence="2" type="ORF">A2633_03875</name>
</gene>
<dbReference type="EMBL" id="MHQC01000044">
    <property type="protein sequence ID" value="OGZ94075.1"/>
    <property type="molecule type" value="Genomic_DNA"/>
</dbReference>
<dbReference type="InterPro" id="IPR001940">
    <property type="entry name" value="Peptidase_S1C"/>
</dbReference>
<comment type="caution">
    <text evidence="2">The sequence shown here is derived from an EMBL/GenBank/DDBJ whole genome shotgun (WGS) entry which is preliminary data.</text>
</comment>
<dbReference type="Gene3D" id="2.40.10.120">
    <property type="match status" value="1"/>
</dbReference>
<feature type="signal peptide" evidence="1">
    <location>
        <begin position="1"/>
        <end position="24"/>
    </location>
</feature>
<dbReference type="AlphaFoldDB" id="A0A1G2K3X0"/>
<evidence type="ECO:0000313" key="3">
    <source>
        <dbReference type="Proteomes" id="UP000177152"/>
    </source>
</evidence>
<name>A0A1G2K3X0_9BACT</name>
<sequence>MQRLVGIFFAVVFMFIGTTTPAFSAPLDDASTTIRKERDFYNALYEKDKQAIVVVQVLIASSPSSPPDKEDSNGGRGTESKSFSLLKNARYDYTVEVPGFNLVQSYHMGTGFFISEEGELLTNYHVIDGYQEIYGILADGSTYILDVIGYDKAADIALLKVRTAKITKFPFLALGNSDLPVEADPIMVIGHPFNLRWTLSLGTVSKTKRSSPYPIPVIQIQSSINPGNSGSPVFAADNTVIGIAQSIIESDIGFVIPINVVKSKLSALRQRSQALKPDIDDKKPFTFEVIVDQRILSRNGGLTKEEMVLYISRLVSHSSSIFLTQVGRPLSVIKVTFPESPPFFLASKVQNLKTAAALAWLKTLRRSTDRIVLLVDGTIIDPEGVARGGYADAPFILMTYYSDQTLTKRILLHEIGHTCGAGHLLNPTEFPENNRLMAADLGNGFMYDPKNLETIKNNCG</sequence>
<evidence type="ECO:0000256" key="1">
    <source>
        <dbReference type="SAM" id="SignalP"/>
    </source>
</evidence>
<evidence type="ECO:0008006" key="4">
    <source>
        <dbReference type="Google" id="ProtNLM"/>
    </source>
</evidence>
<dbReference type="GO" id="GO:0004252">
    <property type="term" value="F:serine-type endopeptidase activity"/>
    <property type="evidence" value="ECO:0007669"/>
    <property type="project" value="InterPro"/>
</dbReference>
<dbReference type="Pfam" id="PF13365">
    <property type="entry name" value="Trypsin_2"/>
    <property type="match status" value="1"/>
</dbReference>
<keyword evidence="1" id="KW-0732">Signal</keyword>
<dbReference type="InterPro" id="IPR009003">
    <property type="entry name" value="Peptidase_S1_PA"/>
</dbReference>
<dbReference type="PRINTS" id="PR00834">
    <property type="entry name" value="PROTEASES2C"/>
</dbReference>
<dbReference type="PANTHER" id="PTHR22939">
    <property type="entry name" value="SERINE PROTEASE FAMILY S1C HTRA-RELATED"/>
    <property type="match status" value="1"/>
</dbReference>
<dbReference type="SUPFAM" id="SSF55486">
    <property type="entry name" value="Metalloproteases ('zincins'), catalytic domain"/>
    <property type="match status" value="1"/>
</dbReference>
<organism evidence="2 3">
    <name type="scientific">Candidatus Sungbacteria bacterium RIFCSPHIGHO2_01_FULL_47_32</name>
    <dbReference type="NCBI Taxonomy" id="1802264"/>
    <lineage>
        <taxon>Bacteria</taxon>
        <taxon>Candidatus Sungiibacteriota</taxon>
    </lineage>
</organism>
<evidence type="ECO:0000313" key="2">
    <source>
        <dbReference type="EMBL" id="OGZ94075.1"/>
    </source>
</evidence>
<dbReference type="Proteomes" id="UP000177152">
    <property type="component" value="Unassembled WGS sequence"/>
</dbReference>
<dbReference type="SUPFAM" id="SSF50494">
    <property type="entry name" value="Trypsin-like serine proteases"/>
    <property type="match status" value="1"/>
</dbReference>
<dbReference type="GO" id="GO:0006508">
    <property type="term" value="P:proteolysis"/>
    <property type="evidence" value="ECO:0007669"/>
    <property type="project" value="InterPro"/>
</dbReference>
<protein>
    <recommendedName>
        <fullName evidence="4">Serine protease</fullName>
    </recommendedName>
</protein>
<reference evidence="2 3" key="1">
    <citation type="journal article" date="2016" name="Nat. Commun.">
        <title>Thousands of microbial genomes shed light on interconnected biogeochemical processes in an aquifer system.</title>
        <authorList>
            <person name="Anantharaman K."/>
            <person name="Brown C.T."/>
            <person name="Hug L.A."/>
            <person name="Sharon I."/>
            <person name="Castelle C.J."/>
            <person name="Probst A.J."/>
            <person name="Thomas B.C."/>
            <person name="Singh A."/>
            <person name="Wilkins M.J."/>
            <person name="Karaoz U."/>
            <person name="Brodie E.L."/>
            <person name="Williams K.H."/>
            <person name="Hubbard S.S."/>
            <person name="Banfield J.F."/>
        </authorList>
    </citation>
    <scope>NUCLEOTIDE SEQUENCE [LARGE SCALE GENOMIC DNA]</scope>
</reference>